<comment type="caution">
    <text evidence="2">The sequence shown here is derived from an EMBL/GenBank/DDBJ whole genome shotgun (WGS) entry which is preliminary data.</text>
</comment>
<dbReference type="InterPro" id="IPR016195">
    <property type="entry name" value="Pol/histidinol_Pase-like"/>
</dbReference>
<keyword evidence="3" id="KW-1185">Reference proteome</keyword>
<dbReference type="GO" id="GO:0035312">
    <property type="term" value="F:5'-3' DNA exonuclease activity"/>
    <property type="evidence" value="ECO:0007669"/>
    <property type="project" value="TreeGrafter"/>
</dbReference>
<dbReference type="InterPro" id="IPR049742">
    <property type="entry name" value="35NBP"/>
</dbReference>
<dbReference type="Pfam" id="PF02811">
    <property type="entry name" value="PHP"/>
    <property type="match status" value="1"/>
</dbReference>
<evidence type="ECO:0000313" key="2">
    <source>
        <dbReference type="EMBL" id="OXL14989.1"/>
    </source>
</evidence>
<organism evidence="2 3">
    <name type="scientific">Polynucleobacter cosmopolitanus</name>
    <dbReference type="NCBI Taxonomy" id="351345"/>
    <lineage>
        <taxon>Bacteria</taxon>
        <taxon>Pseudomonadati</taxon>
        <taxon>Pseudomonadota</taxon>
        <taxon>Betaproteobacteria</taxon>
        <taxon>Burkholderiales</taxon>
        <taxon>Burkholderiaceae</taxon>
        <taxon>Polynucleobacter</taxon>
    </lineage>
</organism>
<dbReference type="RefSeq" id="WP_089516006.1">
    <property type="nucleotide sequence ID" value="NZ_NJGG01000002.1"/>
</dbReference>
<dbReference type="CDD" id="cd07438">
    <property type="entry name" value="PHP_HisPPase_AMP"/>
    <property type="match status" value="1"/>
</dbReference>
<sequence length="279" mass="30425">MHTLNADLHCHSVVSDGTLTPEALACRAHANGVHVWSLTDHDEVGGQERAKKAAEDLGMKYISGVEISVTWCSQTVHIVGLGIDHTNAALIEGLNQTRNGRTNRAKAIAAQLDQIGIKNAYEGALQFVGNPELISRTHFARFLVDSGVCKDTNEVFANYLIDGKPGYVGHEWANLTDAVNWITQAGGIAVIAHPGRYNYTSLQLSELYAEFKELGGRGIEVVTGSHTKEEYKTFAKVALQHGFLASRGSDFHSPNESHVDLGTLPDLPSQLQPIWLEFQ</sequence>
<reference evidence="2 3" key="1">
    <citation type="submission" date="2017-06" db="EMBL/GenBank/DDBJ databases">
        <title>Reclassification of a Polynucleobacter cosmopolitanus strain isolated from tropical Lake Victoria as Polynucleobacter victoriensis comb. nov.</title>
        <authorList>
            <person name="Hahn M.W."/>
        </authorList>
    </citation>
    <scope>NUCLEOTIDE SEQUENCE [LARGE SCALE GENOMIC DNA]</scope>
    <source>
        <strain evidence="2 3">MWH-MoIso2</strain>
    </source>
</reference>
<evidence type="ECO:0000313" key="3">
    <source>
        <dbReference type="Proteomes" id="UP000215188"/>
    </source>
</evidence>
<dbReference type="Gene3D" id="3.20.20.140">
    <property type="entry name" value="Metal-dependent hydrolases"/>
    <property type="match status" value="1"/>
</dbReference>
<accession>A0A229FUA9</accession>
<dbReference type="EMBL" id="NJGG01000002">
    <property type="protein sequence ID" value="OXL14989.1"/>
    <property type="molecule type" value="Genomic_DNA"/>
</dbReference>
<dbReference type="GO" id="GO:0004534">
    <property type="term" value="F:5'-3' RNA exonuclease activity"/>
    <property type="evidence" value="ECO:0007669"/>
    <property type="project" value="TreeGrafter"/>
</dbReference>
<protein>
    <submittedName>
        <fullName evidence="2">Phosphatase</fullName>
    </submittedName>
</protein>
<dbReference type="SMART" id="SM00481">
    <property type="entry name" value="POLIIIAc"/>
    <property type="match status" value="1"/>
</dbReference>
<dbReference type="Proteomes" id="UP000215188">
    <property type="component" value="Unassembled WGS sequence"/>
</dbReference>
<evidence type="ECO:0000259" key="1">
    <source>
        <dbReference type="SMART" id="SM00481"/>
    </source>
</evidence>
<dbReference type="InterPro" id="IPR003141">
    <property type="entry name" value="Pol/His_phosphatase_N"/>
</dbReference>
<dbReference type="Gene3D" id="1.10.150.650">
    <property type="match status" value="1"/>
</dbReference>
<dbReference type="PANTHER" id="PTHR42924">
    <property type="entry name" value="EXONUCLEASE"/>
    <property type="match status" value="1"/>
</dbReference>
<dbReference type="InterPro" id="IPR004013">
    <property type="entry name" value="PHP_dom"/>
</dbReference>
<name>A0A229FUA9_9BURK</name>
<dbReference type="PANTHER" id="PTHR42924:SF3">
    <property type="entry name" value="POLYMERASE_HISTIDINOL PHOSPHATASE N-TERMINAL DOMAIN-CONTAINING PROTEIN"/>
    <property type="match status" value="1"/>
</dbReference>
<dbReference type="AlphaFoldDB" id="A0A229FUA9"/>
<dbReference type="InterPro" id="IPR052018">
    <property type="entry name" value="PHP_domain"/>
</dbReference>
<dbReference type="SUPFAM" id="SSF89550">
    <property type="entry name" value="PHP domain-like"/>
    <property type="match status" value="1"/>
</dbReference>
<gene>
    <name evidence="2" type="ORF">AOC33_06640</name>
</gene>
<proteinExistence type="predicted"/>
<dbReference type="NCBIfam" id="NF041577">
    <property type="entry name" value="nside_bi_sphtase"/>
    <property type="match status" value="1"/>
</dbReference>
<feature type="domain" description="Polymerase/histidinol phosphatase N-terminal" evidence="1">
    <location>
        <begin position="6"/>
        <end position="71"/>
    </location>
</feature>
<dbReference type="OrthoDB" id="9804333at2"/>